<evidence type="ECO:0000259" key="1">
    <source>
        <dbReference type="Pfam" id="PF13354"/>
    </source>
</evidence>
<dbReference type="InterPro" id="IPR000871">
    <property type="entry name" value="Beta-lactam_class-A"/>
</dbReference>
<reference evidence="2" key="1">
    <citation type="submission" date="2018-05" db="EMBL/GenBank/DDBJ databases">
        <authorList>
            <person name="Lanie J.A."/>
            <person name="Ng W.-L."/>
            <person name="Kazmierczak K.M."/>
            <person name="Andrzejewski T.M."/>
            <person name="Davidsen T.M."/>
            <person name="Wayne K.J."/>
            <person name="Tettelin H."/>
            <person name="Glass J.I."/>
            <person name="Rusch D."/>
            <person name="Podicherti R."/>
            <person name="Tsui H.-C.T."/>
            <person name="Winkler M.E."/>
        </authorList>
    </citation>
    <scope>NUCLEOTIDE SEQUENCE</scope>
</reference>
<dbReference type="AlphaFoldDB" id="A0A381VI38"/>
<protein>
    <recommendedName>
        <fullName evidence="1">Beta-lactamase class A catalytic domain-containing protein</fullName>
    </recommendedName>
</protein>
<dbReference type="PANTHER" id="PTHR35333">
    <property type="entry name" value="BETA-LACTAMASE"/>
    <property type="match status" value="1"/>
</dbReference>
<dbReference type="EMBL" id="UINC01008893">
    <property type="protein sequence ID" value="SVA39970.1"/>
    <property type="molecule type" value="Genomic_DNA"/>
</dbReference>
<dbReference type="SUPFAM" id="SSF56601">
    <property type="entry name" value="beta-lactamase/transpeptidase-like"/>
    <property type="match status" value="1"/>
</dbReference>
<dbReference type="GO" id="GO:0030655">
    <property type="term" value="P:beta-lactam antibiotic catabolic process"/>
    <property type="evidence" value="ECO:0007669"/>
    <property type="project" value="InterPro"/>
</dbReference>
<gene>
    <name evidence="2" type="ORF">METZ01_LOCUS92824</name>
</gene>
<proteinExistence type="predicted"/>
<dbReference type="GO" id="GO:0046677">
    <property type="term" value="P:response to antibiotic"/>
    <property type="evidence" value="ECO:0007669"/>
    <property type="project" value="InterPro"/>
</dbReference>
<organism evidence="2">
    <name type="scientific">marine metagenome</name>
    <dbReference type="NCBI Taxonomy" id="408172"/>
    <lineage>
        <taxon>unclassified sequences</taxon>
        <taxon>metagenomes</taxon>
        <taxon>ecological metagenomes</taxon>
    </lineage>
</organism>
<sequence length="219" mass="24135">MDMQIGESKVNALTKELNRQCESVSFHTGWFLKSIDTGLVSTRLGDIIVPSASVRKIAILMTALRSVSRGELSLEQRLEIEERYQNNDSGCFQHLKPDFSISLRDGLIMMIIVSDNTCTGPIVDMLGLNNINEFSQSVGMIGTAHRHSFPPLPLAKNHRVDYTNATTPNDVGLLLSRILEGSEDDKAAMAIGCTPGLCRLALDILSWQKLKTRLPALLP</sequence>
<dbReference type="Gene3D" id="3.40.710.10">
    <property type="entry name" value="DD-peptidase/beta-lactamase superfamily"/>
    <property type="match status" value="1"/>
</dbReference>
<feature type="domain" description="Beta-lactamase class A catalytic" evidence="1">
    <location>
        <begin position="31"/>
        <end position="219"/>
    </location>
</feature>
<feature type="non-terminal residue" evidence="2">
    <location>
        <position position="219"/>
    </location>
</feature>
<dbReference type="Pfam" id="PF13354">
    <property type="entry name" value="Beta-lactamase2"/>
    <property type="match status" value="1"/>
</dbReference>
<dbReference type="InterPro" id="IPR012338">
    <property type="entry name" value="Beta-lactam/transpept-like"/>
</dbReference>
<accession>A0A381VI38</accession>
<name>A0A381VI38_9ZZZZ</name>
<dbReference type="GO" id="GO:0008800">
    <property type="term" value="F:beta-lactamase activity"/>
    <property type="evidence" value="ECO:0007669"/>
    <property type="project" value="InterPro"/>
</dbReference>
<dbReference type="PANTHER" id="PTHR35333:SF4">
    <property type="entry name" value="SLR0121 PROTEIN"/>
    <property type="match status" value="1"/>
</dbReference>
<dbReference type="InterPro" id="IPR045155">
    <property type="entry name" value="Beta-lactam_cat"/>
</dbReference>
<evidence type="ECO:0000313" key="2">
    <source>
        <dbReference type="EMBL" id="SVA39970.1"/>
    </source>
</evidence>